<proteinExistence type="predicted"/>
<reference evidence="1" key="1">
    <citation type="submission" date="2023-08" db="EMBL/GenBank/DDBJ databases">
        <title>Functional and genomic diversity of the sorghum phyllosphere microbiome.</title>
        <authorList>
            <person name="Shade A."/>
        </authorList>
    </citation>
    <scope>NUCLEOTIDE SEQUENCE</scope>
    <source>
        <strain evidence="1">SORGH_AS_0885</strain>
    </source>
</reference>
<keyword evidence="2" id="KW-1185">Reference proteome</keyword>
<name>A0ACC6IFD9_9ACTN</name>
<sequence>MPTLVPSERPRRRTHFSVDIDVIDGVVTLTGVLDDVTVRGLDDAVLVAARATGAEGPRDVVVDLRGADLLSAAATRLLEASVVTAAAQGIAVRFDAPAGCMAHRVLVAVRALLGDRAERLPLVTRTVRHLRVVPQPAVEADLAGAGRRSL</sequence>
<organism evidence="1 2">
    <name type="scientific">Nocardioides zeae</name>
    <dbReference type="NCBI Taxonomy" id="1457234"/>
    <lineage>
        <taxon>Bacteria</taxon>
        <taxon>Bacillati</taxon>
        <taxon>Actinomycetota</taxon>
        <taxon>Actinomycetes</taxon>
        <taxon>Propionibacteriales</taxon>
        <taxon>Nocardioidaceae</taxon>
        <taxon>Nocardioides</taxon>
    </lineage>
</organism>
<comment type="caution">
    <text evidence="1">The sequence shown here is derived from an EMBL/GenBank/DDBJ whole genome shotgun (WGS) entry which is preliminary data.</text>
</comment>
<accession>A0ACC6IFD9</accession>
<evidence type="ECO:0000313" key="2">
    <source>
        <dbReference type="Proteomes" id="UP001261666"/>
    </source>
</evidence>
<dbReference type="EMBL" id="JAVIZJ010000003">
    <property type="protein sequence ID" value="MDR6209394.1"/>
    <property type="molecule type" value="Genomic_DNA"/>
</dbReference>
<gene>
    <name evidence="1" type="ORF">QE364_001094</name>
</gene>
<evidence type="ECO:0000313" key="1">
    <source>
        <dbReference type="EMBL" id="MDR6209394.1"/>
    </source>
</evidence>
<dbReference type="Proteomes" id="UP001261666">
    <property type="component" value="Unassembled WGS sequence"/>
</dbReference>
<protein>
    <submittedName>
        <fullName evidence="1">Anti-anti-sigma regulatory factor</fullName>
    </submittedName>
</protein>